<feature type="region of interest" description="Disordered" evidence="1">
    <location>
        <begin position="417"/>
        <end position="445"/>
    </location>
</feature>
<dbReference type="Pfam" id="PF22942">
    <property type="entry name" value="DUF7025"/>
    <property type="match status" value="1"/>
</dbReference>
<feature type="domain" description="AAA+ ATPase" evidence="2">
    <location>
        <begin position="523"/>
        <end position="647"/>
    </location>
</feature>
<gene>
    <name evidence="3" type="ORF">CEP54_002036</name>
</gene>
<reference evidence="3 4" key="1">
    <citation type="submission" date="2017-06" db="EMBL/GenBank/DDBJ databases">
        <title>Comparative genomic analysis of Ambrosia Fusariam Clade fungi.</title>
        <authorList>
            <person name="Stajich J.E."/>
            <person name="Carrillo J."/>
            <person name="Kijimoto T."/>
            <person name="Eskalen A."/>
            <person name="O'Donnell K."/>
            <person name="Kasson M."/>
        </authorList>
    </citation>
    <scope>NUCLEOTIDE SEQUENCE [LARGE SCALE GENOMIC DNA]</scope>
    <source>
        <strain evidence="3 4">NRRL62584</strain>
    </source>
</reference>
<evidence type="ECO:0000259" key="2">
    <source>
        <dbReference type="SMART" id="SM00382"/>
    </source>
</evidence>
<proteinExistence type="predicted"/>
<dbReference type="SUPFAM" id="SSF52540">
    <property type="entry name" value="P-loop containing nucleoside triphosphate hydrolases"/>
    <property type="match status" value="1"/>
</dbReference>
<dbReference type="GO" id="GO:0016887">
    <property type="term" value="F:ATP hydrolysis activity"/>
    <property type="evidence" value="ECO:0007669"/>
    <property type="project" value="InterPro"/>
</dbReference>
<evidence type="ECO:0000256" key="1">
    <source>
        <dbReference type="SAM" id="MobiDB-lite"/>
    </source>
</evidence>
<dbReference type="OrthoDB" id="10042665at2759"/>
<dbReference type="PANTHER" id="PTHR46411">
    <property type="entry name" value="FAMILY ATPASE, PUTATIVE-RELATED"/>
    <property type="match status" value="1"/>
</dbReference>
<dbReference type="CDD" id="cd19481">
    <property type="entry name" value="RecA-like_protease"/>
    <property type="match status" value="1"/>
</dbReference>
<dbReference type="STRING" id="1325734.A0A428QX86"/>
<dbReference type="Proteomes" id="UP000288168">
    <property type="component" value="Unassembled WGS sequence"/>
</dbReference>
<organism evidence="3 4">
    <name type="scientific">Fusarium duplospermum</name>
    <dbReference type="NCBI Taxonomy" id="1325734"/>
    <lineage>
        <taxon>Eukaryota</taxon>
        <taxon>Fungi</taxon>
        <taxon>Dikarya</taxon>
        <taxon>Ascomycota</taxon>
        <taxon>Pezizomycotina</taxon>
        <taxon>Sordariomycetes</taxon>
        <taxon>Hypocreomycetidae</taxon>
        <taxon>Hypocreales</taxon>
        <taxon>Nectriaceae</taxon>
        <taxon>Fusarium</taxon>
        <taxon>Fusarium solani species complex</taxon>
    </lineage>
</organism>
<dbReference type="InterPro" id="IPR027417">
    <property type="entry name" value="P-loop_NTPase"/>
</dbReference>
<evidence type="ECO:0000313" key="4">
    <source>
        <dbReference type="Proteomes" id="UP000288168"/>
    </source>
</evidence>
<dbReference type="Gene3D" id="3.40.50.300">
    <property type="entry name" value="P-loop containing nucleotide triphosphate hydrolases"/>
    <property type="match status" value="1"/>
</dbReference>
<comment type="caution">
    <text evidence="3">The sequence shown here is derived from an EMBL/GenBank/DDBJ whole genome shotgun (WGS) entry which is preliminary data.</text>
</comment>
<dbReference type="AlphaFoldDB" id="A0A428QX86"/>
<dbReference type="InterPro" id="IPR054289">
    <property type="entry name" value="DUF7025"/>
</dbReference>
<keyword evidence="4" id="KW-1185">Reference proteome</keyword>
<dbReference type="PANTHER" id="PTHR46411:SF3">
    <property type="entry name" value="AAA+ ATPASE DOMAIN-CONTAINING PROTEIN"/>
    <property type="match status" value="1"/>
</dbReference>
<protein>
    <recommendedName>
        <fullName evidence="2">AAA+ ATPase domain-containing protein</fullName>
    </recommendedName>
</protein>
<dbReference type="SMART" id="SM00382">
    <property type="entry name" value="AAA"/>
    <property type="match status" value="1"/>
</dbReference>
<feature type="compositionally biased region" description="Acidic residues" evidence="1">
    <location>
        <begin position="417"/>
        <end position="429"/>
    </location>
</feature>
<feature type="region of interest" description="Disordered" evidence="1">
    <location>
        <begin position="31"/>
        <end position="113"/>
    </location>
</feature>
<dbReference type="GO" id="GO:0005524">
    <property type="term" value="F:ATP binding"/>
    <property type="evidence" value="ECO:0007669"/>
    <property type="project" value="InterPro"/>
</dbReference>
<accession>A0A428QX86</accession>
<dbReference type="Pfam" id="PF00004">
    <property type="entry name" value="AAA"/>
    <property type="match status" value="1"/>
</dbReference>
<evidence type="ECO:0000313" key="3">
    <source>
        <dbReference type="EMBL" id="RSL69959.1"/>
    </source>
</evidence>
<name>A0A428QX86_9HYPO</name>
<sequence length="762" mass="85500">MHGSKGVRLEDRLTAIRDVLDDGEFTARAFQSETGHDSDFAPRIKASLLQEDVHRSQAPIDEESSQSEKKSATLETGTGGIDTKPSDISSDRGGLTSHSDLQEGDEVKEEDKLGRKAEIRHLYDTKEKNSAGETIYSTKVPIASGIRQKLDRVLDSTMEYAILHYHDASLRTKFVSIQNPHLKECLEDILSGYPDVDTAAPTVEFRAPFMGFVHRWDRLLHAEKIADDEKSKELLSLLRKTLEPELQGSFRALQEFRKTGYLTFPHILVALVPNEIILKPQDGVLSAGILQKAVIKKDMMGDLVCKLKVHVLEWNGKSFGYEKRTWEVESFEGFRKATDLDAFPLKAHPDQEQIKQRLVDRGKIFEDLHGQHVKNYNGLVHFESSWERKTMFISERVIIDANAFYRFRHHPVPDLTELESEEGEQEMDSPDAPGGTHTRSQQQAALTEKQCMLAVPHVKGFAISTKKWFEFAVSDVTPIAWNEKLLGNLVIPDEEKQLLLALVAHTVKQEGGGFDDFIEGKGKGLILLLAGPPGVGKTLTAESVAEELRRPLYRVGAADLGLSAEDVESSLKEAFDRCSHWNAVLLIDEADVFLETRSSDRLAQNELVSVFLTTLEYYQGVLILTTNRTEDIDPAFESRIDIILTYDHLSQDARKQIWSNFISRLPPDSVDLGEADLDNLSGWNINGRQIKSAIKTARIMATNEGAPLGVRHLDIVLNIRRRGSKVLDFKNTFISRSCLSVIPASTMIKNTFPTHHSIISQC</sequence>
<dbReference type="EMBL" id="NKCI01000011">
    <property type="protein sequence ID" value="RSL69959.1"/>
    <property type="molecule type" value="Genomic_DNA"/>
</dbReference>
<dbReference type="InterPro" id="IPR003959">
    <property type="entry name" value="ATPase_AAA_core"/>
</dbReference>
<dbReference type="InterPro" id="IPR003593">
    <property type="entry name" value="AAA+_ATPase"/>
</dbReference>